<accession>A0A4Z2HCV5</accession>
<sequence length="110" mass="12740">MWPTVVVKDGTMTERRYLKRDLTRRTSCAQNTKRNTVAITSSCISMAAATALRLKGETQRNSRARQKFEASVYKHWRLHASHRNTALDKQRTDTFFEVHFQLLFAPDPSP</sequence>
<evidence type="ECO:0000313" key="1">
    <source>
        <dbReference type="EMBL" id="TNN63330.1"/>
    </source>
</evidence>
<name>A0A4Z2HCV5_9TELE</name>
<evidence type="ECO:0000313" key="2">
    <source>
        <dbReference type="Proteomes" id="UP000314294"/>
    </source>
</evidence>
<dbReference type="EMBL" id="SRLO01000275">
    <property type="protein sequence ID" value="TNN63330.1"/>
    <property type="molecule type" value="Genomic_DNA"/>
</dbReference>
<organism evidence="1 2">
    <name type="scientific">Liparis tanakae</name>
    <name type="common">Tanaka's snailfish</name>
    <dbReference type="NCBI Taxonomy" id="230148"/>
    <lineage>
        <taxon>Eukaryota</taxon>
        <taxon>Metazoa</taxon>
        <taxon>Chordata</taxon>
        <taxon>Craniata</taxon>
        <taxon>Vertebrata</taxon>
        <taxon>Euteleostomi</taxon>
        <taxon>Actinopterygii</taxon>
        <taxon>Neopterygii</taxon>
        <taxon>Teleostei</taxon>
        <taxon>Neoteleostei</taxon>
        <taxon>Acanthomorphata</taxon>
        <taxon>Eupercaria</taxon>
        <taxon>Perciformes</taxon>
        <taxon>Cottioidei</taxon>
        <taxon>Cottales</taxon>
        <taxon>Liparidae</taxon>
        <taxon>Liparis</taxon>
    </lineage>
</organism>
<keyword evidence="2" id="KW-1185">Reference proteome</keyword>
<dbReference type="Proteomes" id="UP000314294">
    <property type="component" value="Unassembled WGS sequence"/>
</dbReference>
<comment type="caution">
    <text evidence="1">The sequence shown here is derived from an EMBL/GenBank/DDBJ whole genome shotgun (WGS) entry which is preliminary data.</text>
</comment>
<reference evidence="1 2" key="1">
    <citation type="submission" date="2019-03" db="EMBL/GenBank/DDBJ databases">
        <title>First draft genome of Liparis tanakae, snailfish: a comprehensive survey of snailfish specific genes.</title>
        <authorList>
            <person name="Kim W."/>
            <person name="Song I."/>
            <person name="Jeong J.-H."/>
            <person name="Kim D."/>
            <person name="Kim S."/>
            <person name="Ryu S."/>
            <person name="Song J.Y."/>
            <person name="Lee S.K."/>
        </authorList>
    </citation>
    <scope>NUCLEOTIDE SEQUENCE [LARGE SCALE GENOMIC DNA]</scope>
    <source>
        <tissue evidence="1">Muscle</tissue>
    </source>
</reference>
<proteinExistence type="predicted"/>
<dbReference type="AlphaFoldDB" id="A0A4Z2HCV5"/>
<gene>
    <name evidence="1" type="ORF">EYF80_026432</name>
</gene>
<protein>
    <submittedName>
        <fullName evidence="1">Uncharacterized protein</fullName>
    </submittedName>
</protein>